<accession>A0A010ZRV4</accession>
<dbReference type="InterPro" id="IPR027304">
    <property type="entry name" value="Trigger_fact/SurA_dom_sf"/>
</dbReference>
<organism evidence="3 4">
    <name type="scientific">Cryptosporangium arvum DSM 44712</name>
    <dbReference type="NCBI Taxonomy" id="927661"/>
    <lineage>
        <taxon>Bacteria</taxon>
        <taxon>Bacillati</taxon>
        <taxon>Actinomycetota</taxon>
        <taxon>Actinomycetes</taxon>
        <taxon>Cryptosporangiales</taxon>
        <taxon>Cryptosporangiaceae</taxon>
        <taxon>Cryptosporangium</taxon>
    </lineage>
</organism>
<dbReference type="HOGENOM" id="CLU_1394293_0_0_11"/>
<proteinExistence type="predicted"/>
<dbReference type="Pfam" id="PF13624">
    <property type="entry name" value="SurA_N_3"/>
    <property type="match status" value="1"/>
</dbReference>
<dbReference type="EMBL" id="JFBT01000001">
    <property type="protein sequence ID" value="EXG79952.1"/>
    <property type="molecule type" value="Genomic_DNA"/>
</dbReference>
<dbReference type="OrthoDB" id="3212108at2"/>
<dbReference type="Gene3D" id="1.10.4030.10">
    <property type="entry name" value="Porin chaperone SurA, peptide-binding domain"/>
    <property type="match status" value="1"/>
</dbReference>
<keyword evidence="2" id="KW-0732">Signal</keyword>
<feature type="chain" id="PRO_5038946672" description="SurA-like protein" evidence="2">
    <location>
        <begin position="25"/>
        <end position="195"/>
    </location>
</feature>
<comment type="caution">
    <text evidence="3">The sequence shown here is derived from an EMBL/GenBank/DDBJ whole genome shotgun (WGS) entry which is preliminary data.</text>
</comment>
<evidence type="ECO:0000313" key="3">
    <source>
        <dbReference type="EMBL" id="EXG79952.1"/>
    </source>
</evidence>
<reference evidence="3 4" key="1">
    <citation type="submission" date="2013-07" db="EMBL/GenBank/DDBJ databases">
        <authorList>
            <consortium name="DOE Joint Genome Institute"/>
            <person name="Eisen J."/>
            <person name="Huntemann M."/>
            <person name="Han J."/>
            <person name="Chen A."/>
            <person name="Kyrpides N."/>
            <person name="Mavromatis K."/>
            <person name="Markowitz V."/>
            <person name="Palaniappan K."/>
            <person name="Ivanova N."/>
            <person name="Schaumberg A."/>
            <person name="Pati A."/>
            <person name="Liolios K."/>
            <person name="Nordberg H.P."/>
            <person name="Cantor M.N."/>
            <person name="Hua S.X."/>
            <person name="Woyke T."/>
        </authorList>
    </citation>
    <scope>NUCLEOTIDE SEQUENCE [LARGE SCALE GENOMIC DNA]</scope>
    <source>
        <strain evidence="3 4">DSM 44712</strain>
    </source>
</reference>
<feature type="region of interest" description="Disordered" evidence="1">
    <location>
        <begin position="174"/>
        <end position="195"/>
    </location>
</feature>
<dbReference type="AlphaFoldDB" id="A0A010ZRV4"/>
<protein>
    <recommendedName>
        <fullName evidence="5">SurA-like protein</fullName>
    </recommendedName>
</protein>
<gene>
    <name evidence="3" type="ORF">CryarDRAFT_1005</name>
</gene>
<dbReference type="SUPFAM" id="SSF109998">
    <property type="entry name" value="Triger factor/SurA peptide-binding domain-like"/>
    <property type="match status" value="1"/>
</dbReference>
<sequence length="195" mass="20776">MVFRRLLAVAAVPLLLIGLSSCQSDPTVAAYVGSDEITVDQIDGYFDQAAQDPLSSELVAQNRAEVKPRLVSMLVFIELLREAAKDAGVPVTAGEVAQVKAQIEPQRQMVTGDLALLPLDQMAEFQAHRLKLSQWASQGAASQGAAEKKYSDAVQAAEGDNPVTVNPRYGKFDLEKVPQLGSSDSAVKPASPDAL</sequence>
<evidence type="ECO:0000256" key="2">
    <source>
        <dbReference type="SAM" id="SignalP"/>
    </source>
</evidence>
<evidence type="ECO:0000313" key="4">
    <source>
        <dbReference type="Proteomes" id="UP000021053"/>
    </source>
</evidence>
<name>A0A010ZRV4_9ACTN</name>
<dbReference type="PROSITE" id="PS51257">
    <property type="entry name" value="PROKAR_LIPOPROTEIN"/>
    <property type="match status" value="1"/>
</dbReference>
<dbReference type="Proteomes" id="UP000021053">
    <property type="component" value="Unassembled WGS sequence"/>
</dbReference>
<feature type="region of interest" description="Disordered" evidence="1">
    <location>
        <begin position="149"/>
        <end position="168"/>
    </location>
</feature>
<evidence type="ECO:0000256" key="1">
    <source>
        <dbReference type="SAM" id="MobiDB-lite"/>
    </source>
</evidence>
<feature type="signal peptide" evidence="2">
    <location>
        <begin position="1"/>
        <end position="24"/>
    </location>
</feature>
<keyword evidence="4" id="KW-1185">Reference proteome</keyword>
<evidence type="ECO:0008006" key="5">
    <source>
        <dbReference type="Google" id="ProtNLM"/>
    </source>
</evidence>